<dbReference type="RefSeq" id="WP_160903972.1">
    <property type="nucleotide sequence ID" value="NZ_CP102850.1"/>
</dbReference>
<dbReference type="PANTHER" id="PTHR36124:SF1">
    <property type="entry name" value="ER-BOUND OXYGENASE MPAB_MPAB'_RUBBER OXYGENASE CATALYTIC DOMAIN-CONTAINING PROTEIN"/>
    <property type="match status" value="1"/>
</dbReference>
<evidence type="ECO:0000313" key="2">
    <source>
        <dbReference type="EMBL" id="MXP23796.1"/>
    </source>
</evidence>
<dbReference type="PANTHER" id="PTHR36124">
    <property type="match status" value="1"/>
</dbReference>
<dbReference type="Proteomes" id="UP000475545">
    <property type="component" value="Unassembled WGS sequence"/>
</dbReference>
<protein>
    <submittedName>
        <fullName evidence="2">DUF2236 domain-containing protein</fullName>
    </submittedName>
</protein>
<organism evidence="2 3">
    <name type="scientific">Gordonia mangrovi</name>
    <dbReference type="NCBI Taxonomy" id="2665643"/>
    <lineage>
        <taxon>Bacteria</taxon>
        <taxon>Bacillati</taxon>
        <taxon>Actinomycetota</taxon>
        <taxon>Actinomycetes</taxon>
        <taxon>Mycobacteriales</taxon>
        <taxon>Gordoniaceae</taxon>
        <taxon>Gordonia</taxon>
    </lineage>
</organism>
<dbReference type="Pfam" id="PF09995">
    <property type="entry name" value="MPAB_Lcp_cat"/>
    <property type="match status" value="1"/>
</dbReference>
<proteinExistence type="predicted"/>
<evidence type="ECO:0000259" key="1">
    <source>
        <dbReference type="Pfam" id="PF09995"/>
    </source>
</evidence>
<feature type="domain" description="ER-bound oxygenase mpaB/mpaB'/Rubber oxygenase catalytic" evidence="1">
    <location>
        <begin position="54"/>
        <end position="230"/>
    </location>
</feature>
<dbReference type="GO" id="GO:0016491">
    <property type="term" value="F:oxidoreductase activity"/>
    <property type="evidence" value="ECO:0007669"/>
    <property type="project" value="InterPro"/>
</dbReference>
<reference evidence="2 3" key="1">
    <citation type="submission" date="2019-11" db="EMBL/GenBank/DDBJ databases">
        <title>Gordonia sp. nov., a novel actinobacterium isolated from mangrove soil in Hainan.</title>
        <authorList>
            <person name="Huang X."/>
            <person name="Xie Y."/>
            <person name="Chu X."/>
            <person name="Xiao K."/>
        </authorList>
    </citation>
    <scope>NUCLEOTIDE SEQUENCE [LARGE SCALE GENOMIC DNA]</scope>
    <source>
        <strain evidence="2 3">HNM0687</strain>
    </source>
</reference>
<evidence type="ECO:0000313" key="3">
    <source>
        <dbReference type="Proteomes" id="UP000475545"/>
    </source>
</evidence>
<accession>A0A6L7GV09</accession>
<dbReference type="InterPro" id="IPR018713">
    <property type="entry name" value="MPAB/Lcp_cat_dom"/>
</dbReference>
<gene>
    <name evidence="2" type="ORF">GIY30_20880</name>
</gene>
<dbReference type="AlphaFoldDB" id="A0A6L7GV09"/>
<keyword evidence="3" id="KW-1185">Reference proteome</keyword>
<dbReference type="EMBL" id="WMBR01000006">
    <property type="protein sequence ID" value="MXP23796.1"/>
    <property type="molecule type" value="Genomic_DNA"/>
</dbReference>
<name>A0A6L7GV09_9ACTN</name>
<comment type="caution">
    <text evidence="2">The sequence shown here is derived from an EMBL/GenBank/DDBJ whole genome shotgun (WGS) entry which is preliminary data.</text>
</comment>
<dbReference type="InterPro" id="IPR046366">
    <property type="entry name" value="MPAB"/>
</dbReference>
<sequence length="285" mass="32612">MSTSNRNTGLDPETQYTQIYRNLSTYEFPWDINQSLSFALFRTYAVPSIGNLLDRTGAFTQQTQKRYDDTAILLEVPLVEGFDSASGKAAIRRINQMHKMYDISNDDMRYVLSTFVVVPVRWLAQFGWRELTDTERLAMVRYYQDLGRHMAIKDIPDTYEEFETLMDTYEDKHFAFDAGARRVADSTMDLMASFYPSVAKRGVNIFSRSLMDEPLITAFRYPEPGPVARALSVGALKARAGLLRFFPARRKPALVQNMPRIRSYPNGYDIETMGTFAPGCPVHVE</sequence>